<dbReference type="Proteomes" id="UP000255231">
    <property type="component" value="Unassembled WGS sequence"/>
</dbReference>
<dbReference type="AlphaFoldDB" id="A0A381FAN9"/>
<dbReference type="Proteomes" id="UP000185725">
    <property type="component" value="Unassembled WGS sequence"/>
</dbReference>
<evidence type="ECO:0000313" key="1">
    <source>
        <dbReference type="EMBL" id="SIR24244.1"/>
    </source>
</evidence>
<reference evidence="2 4" key="2">
    <citation type="submission" date="2018-06" db="EMBL/GenBank/DDBJ databases">
        <authorList>
            <consortium name="Pathogen Informatics"/>
            <person name="Doyle S."/>
        </authorList>
    </citation>
    <scope>NUCLEOTIDE SEQUENCE [LARGE SCALE GENOMIC DNA]</scope>
    <source>
        <strain evidence="2 4">NCTC13560</strain>
    </source>
</reference>
<dbReference type="EMBL" id="UFVS01000001">
    <property type="protein sequence ID" value="SUX43513.1"/>
    <property type="molecule type" value="Genomic_DNA"/>
</dbReference>
<dbReference type="GeneID" id="303673491"/>
<evidence type="ECO:0000313" key="2">
    <source>
        <dbReference type="EMBL" id="SUX43513.1"/>
    </source>
</evidence>
<dbReference type="KEGG" id="cil:EG358_07255"/>
<proteinExistence type="predicted"/>
<organism evidence="2 4">
    <name type="scientific">Chryseobacterium indoltheticum</name>
    <dbReference type="NCBI Taxonomy" id="254"/>
    <lineage>
        <taxon>Bacteria</taxon>
        <taxon>Pseudomonadati</taxon>
        <taxon>Bacteroidota</taxon>
        <taxon>Flavobacteriia</taxon>
        <taxon>Flavobacteriales</taxon>
        <taxon>Weeksellaceae</taxon>
        <taxon>Chryseobacterium group</taxon>
        <taxon>Chryseobacterium</taxon>
    </lineage>
</organism>
<evidence type="ECO:0000313" key="3">
    <source>
        <dbReference type="Proteomes" id="UP000185725"/>
    </source>
</evidence>
<dbReference type="EMBL" id="FTMF01000015">
    <property type="protein sequence ID" value="SIR24244.1"/>
    <property type="molecule type" value="Genomic_DNA"/>
</dbReference>
<protein>
    <submittedName>
        <fullName evidence="2">Uncharacterized protein</fullName>
    </submittedName>
</protein>
<gene>
    <name evidence="2" type="ORF">NCTC13560_02060</name>
    <name evidence="1" type="ORF">SAMN05421682_11591</name>
</gene>
<accession>A0A381FAN9</accession>
<dbReference type="RefSeq" id="WP_076562347.1">
    <property type="nucleotide sequence ID" value="NZ_CP033929.1"/>
</dbReference>
<keyword evidence="3" id="KW-1185">Reference proteome</keyword>
<evidence type="ECO:0000313" key="4">
    <source>
        <dbReference type="Proteomes" id="UP000255231"/>
    </source>
</evidence>
<name>A0A381FAN9_9FLAO</name>
<sequence length="67" mass="7723">MTIHQAIEILEHYNKWRKGADVEQPSPVFIGFAIDLVTCKMKDFISNSEKPQIIDLESPFAYPDDKI</sequence>
<reference evidence="1 3" key="1">
    <citation type="submission" date="2017-01" db="EMBL/GenBank/DDBJ databases">
        <authorList>
            <person name="Varghese N."/>
            <person name="Submissions S."/>
        </authorList>
    </citation>
    <scope>NUCLEOTIDE SEQUENCE [LARGE SCALE GENOMIC DNA]</scope>
    <source>
        <strain evidence="1 3">ATCC 27950</strain>
    </source>
</reference>